<evidence type="ECO:0000256" key="2">
    <source>
        <dbReference type="ARBA" id="ARBA00013855"/>
    </source>
</evidence>
<name>A0A0R1M968_9LACO</name>
<dbReference type="PANTHER" id="PTHR34138">
    <property type="entry name" value="CELL SHAPE-DETERMINING PROTEIN MREC"/>
    <property type="match status" value="1"/>
</dbReference>
<dbReference type="InterPro" id="IPR042175">
    <property type="entry name" value="Cell/Rod_MreC_2"/>
</dbReference>
<evidence type="ECO:0000256" key="5">
    <source>
        <dbReference type="PIRNR" id="PIRNR038471"/>
    </source>
</evidence>
<dbReference type="STRING" id="1423731.FC81_GL000465"/>
<keyword evidence="3 5" id="KW-0133">Cell shape</keyword>
<evidence type="ECO:0000313" key="10">
    <source>
        <dbReference type="Proteomes" id="UP000051621"/>
    </source>
</evidence>
<dbReference type="PIRSF" id="PIRSF038471">
    <property type="entry name" value="MreC"/>
    <property type="match status" value="1"/>
</dbReference>
<reference evidence="9 10" key="1">
    <citation type="journal article" date="2015" name="Genome Announc.">
        <title>Expanding the biotechnology potential of lactobacilli through comparative genomics of 213 strains and associated genera.</title>
        <authorList>
            <person name="Sun Z."/>
            <person name="Harris H.M."/>
            <person name="McCann A."/>
            <person name="Guo C."/>
            <person name="Argimon S."/>
            <person name="Zhang W."/>
            <person name="Yang X."/>
            <person name="Jeffery I.B."/>
            <person name="Cooney J.C."/>
            <person name="Kagawa T.F."/>
            <person name="Liu W."/>
            <person name="Song Y."/>
            <person name="Salvetti E."/>
            <person name="Wrobel A."/>
            <person name="Rasinkangas P."/>
            <person name="Parkhill J."/>
            <person name="Rea M.C."/>
            <person name="O'Sullivan O."/>
            <person name="Ritari J."/>
            <person name="Douillard F.P."/>
            <person name="Paul Ross R."/>
            <person name="Yang R."/>
            <person name="Briner A.E."/>
            <person name="Felis G.E."/>
            <person name="de Vos W.M."/>
            <person name="Barrangou R."/>
            <person name="Klaenhammer T.R."/>
            <person name="Caufield P.W."/>
            <person name="Cui Y."/>
            <person name="Zhang H."/>
            <person name="O'Toole P.W."/>
        </authorList>
    </citation>
    <scope>NUCLEOTIDE SEQUENCE [LARGE SCALE GENOMIC DNA]</scope>
    <source>
        <strain evidence="9 10">DSM 19910</strain>
    </source>
</reference>
<dbReference type="PATRIC" id="fig|1423731.3.peg.479"/>
<feature type="coiled-coil region" evidence="6">
    <location>
        <begin position="112"/>
        <end position="139"/>
    </location>
</feature>
<comment type="similarity">
    <text evidence="1 5">Belongs to the MreC family.</text>
</comment>
<keyword evidence="7" id="KW-1133">Transmembrane helix</keyword>
<keyword evidence="10" id="KW-1185">Reference proteome</keyword>
<comment type="function">
    <text evidence="5">Involved in formation and maintenance of cell shape.</text>
</comment>
<comment type="caution">
    <text evidence="9">The sequence shown here is derived from an EMBL/GenBank/DDBJ whole genome shotgun (WGS) entry which is preliminary data.</text>
</comment>
<evidence type="ECO:0000256" key="6">
    <source>
        <dbReference type="SAM" id="Coils"/>
    </source>
</evidence>
<evidence type="ECO:0000259" key="8">
    <source>
        <dbReference type="Pfam" id="PF04085"/>
    </source>
</evidence>
<evidence type="ECO:0000256" key="1">
    <source>
        <dbReference type="ARBA" id="ARBA00009369"/>
    </source>
</evidence>
<dbReference type="AlphaFoldDB" id="A0A0R1M968"/>
<sequence>MRGWDLVVQPFSYDTAFVFMEEIMQKFFFNKRLIIVLVVLIISFVLIAFSITVRNNKATPPLVQQVGNDAAGVVDRVVAYPAKGLKGAFSSFSDLMNTYSENQRLKGQVDSLAVQKVTNQTLEKENQKLKQQLKLNKTLTDYETISASVLTRSPSAWQNQVIISKGSLSGIKKNAAVMSKKGLVGRVTEVNKTNSKVELLSTTNDSANRFATQVMTKKNKVVNGLITGYNGDSNYLIMGQITVKTGMEKGDRVITSGLGGNSPKGLYVGTVAKVEEDDYGLASKVYVKPAADFTDLDVVTVAKRVD</sequence>
<dbReference type="EMBL" id="AZEF01000061">
    <property type="protein sequence ID" value="KRL00088.1"/>
    <property type="molecule type" value="Genomic_DNA"/>
</dbReference>
<dbReference type="PANTHER" id="PTHR34138:SF1">
    <property type="entry name" value="CELL SHAPE-DETERMINING PROTEIN MREC"/>
    <property type="match status" value="1"/>
</dbReference>
<dbReference type="Gene3D" id="2.40.10.340">
    <property type="entry name" value="Rod shape-determining protein MreC, domain 1"/>
    <property type="match status" value="1"/>
</dbReference>
<dbReference type="GO" id="GO:0008360">
    <property type="term" value="P:regulation of cell shape"/>
    <property type="evidence" value="ECO:0007669"/>
    <property type="project" value="UniProtKB-KW"/>
</dbReference>
<protein>
    <recommendedName>
        <fullName evidence="2 5">Cell shape-determining protein MreC</fullName>
    </recommendedName>
    <alternativeName>
        <fullName evidence="4 5">Cell shape protein MreC</fullName>
    </alternativeName>
</protein>
<evidence type="ECO:0000256" key="4">
    <source>
        <dbReference type="ARBA" id="ARBA00032089"/>
    </source>
</evidence>
<dbReference type="Proteomes" id="UP000051621">
    <property type="component" value="Unassembled WGS sequence"/>
</dbReference>
<keyword evidence="7" id="KW-0472">Membrane</keyword>
<dbReference type="InterPro" id="IPR055342">
    <property type="entry name" value="MreC_beta-barrel_core"/>
</dbReference>
<evidence type="ECO:0000256" key="7">
    <source>
        <dbReference type="SAM" id="Phobius"/>
    </source>
</evidence>
<proteinExistence type="inferred from homology"/>
<keyword evidence="6" id="KW-0175">Coiled coil</keyword>
<dbReference type="GO" id="GO:0005886">
    <property type="term" value="C:plasma membrane"/>
    <property type="evidence" value="ECO:0007669"/>
    <property type="project" value="TreeGrafter"/>
</dbReference>
<dbReference type="InterPro" id="IPR042177">
    <property type="entry name" value="Cell/Rod_1"/>
</dbReference>
<keyword evidence="7" id="KW-0812">Transmembrane</keyword>
<feature type="domain" description="Rod shape-determining protein MreC beta-barrel core" evidence="8">
    <location>
        <begin position="149"/>
        <end position="302"/>
    </location>
</feature>
<dbReference type="Pfam" id="PF04085">
    <property type="entry name" value="MreC"/>
    <property type="match status" value="1"/>
</dbReference>
<dbReference type="InterPro" id="IPR007221">
    <property type="entry name" value="MreC"/>
</dbReference>
<dbReference type="NCBIfam" id="TIGR00219">
    <property type="entry name" value="mreC"/>
    <property type="match status" value="1"/>
</dbReference>
<gene>
    <name evidence="9" type="ORF">FC81_GL000465</name>
</gene>
<accession>A0A0R1M968</accession>
<dbReference type="Gene3D" id="2.40.10.350">
    <property type="entry name" value="Rod shape-determining protein MreC, domain 2"/>
    <property type="match status" value="1"/>
</dbReference>
<organism evidence="9 10">
    <name type="scientific">Liquorilactobacillus capillatus DSM 19910</name>
    <dbReference type="NCBI Taxonomy" id="1423731"/>
    <lineage>
        <taxon>Bacteria</taxon>
        <taxon>Bacillati</taxon>
        <taxon>Bacillota</taxon>
        <taxon>Bacilli</taxon>
        <taxon>Lactobacillales</taxon>
        <taxon>Lactobacillaceae</taxon>
        <taxon>Liquorilactobacillus</taxon>
    </lineage>
</organism>
<evidence type="ECO:0000256" key="3">
    <source>
        <dbReference type="ARBA" id="ARBA00022960"/>
    </source>
</evidence>
<feature type="transmembrane region" description="Helical" evidence="7">
    <location>
        <begin position="33"/>
        <end position="53"/>
    </location>
</feature>
<evidence type="ECO:0000313" key="9">
    <source>
        <dbReference type="EMBL" id="KRL00088.1"/>
    </source>
</evidence>